<dbReference type="InterPro" id="IPR020999">
    <property type="entry name" value="Chitin_synth_reg_RCR"/>
</dbReference>
<dbReference type="PANTHER" id="PTHR28187:SF1">
    <property type="entry name" value="PROTEIN RCR1-RELATED"/>
    <property type="match status" value="1"/>
</dbReference>
<reference evidence="3" key="1">
    <citation type="submission" date="2014-02" db="EMBL/GenBank/DDBJ databases">
        <authorList>
            <person name="Genoscope - CEA"/>
        </authorList>
    </citation>
    <scope>NUCLEOTIDE SEQUENCE</scope>
    <source>
        <strain evidence="3">LS3</strain>
    </source>
</reference>
<feature type="region of interest" description="Disordered" evidence="1">
    <location>
        <begin position="76"/>
        <end position="174"/>
    </location>
</feature>
<evidence type="ECO:0000313" key="3">
    <source>
        <dbReference type="EMBL" id="CDP37425.1"/>
    </source>
</evidence>
<dbReference type="GO" id="GO:0016192">
    <property type="term" value="P:vesicle-mediated transport"/>
    <property type="evidence" value="ECO:0007669"/>
    <property type="project" value="TreeGrafter"/>
</dbReference>
<evidence type="ECO:0000256" key="1">
    <source>
        <dbReference type="SAM" id="MobiDB-lite"/>
    </source>
</evidence>
<evidence type="ECO:0000256" key="2">
    <source>
        <dbReference type="SAM" id="Phobius"/>
    </source>
</evidence>
<dbReference type="AlphaFoldDB" id="A0A060T8G6"/>
<dbReference type="PANTHER" id="PTHR28187">
    <property type="entry name" value="PROTEIN RCR1-RELATED"/>
    <property type="match status" value="1"/>
</dbReference>
<proteinExistence type="predicted"/>
<organism evidence="3">
    <name type="scientific">Blastobotrys adeninivorans</name>
    <name type="common">Yeast</name>
    <name type="synonym">Arxula adeninivorans</name>
    <dbReference type="NCBI Taxonomy" id="409370"/>
    <lineage>
        <taxon>Eukaryota</taxon>
        <taxon>Fungi</taxon>
        <taxon>Dikarya</taxon>
        <taxon>Ascomycota</taxon>
        <taxon>Saccharomycotina</taxon>
        <taxon>Dipodascomycetes</taxon>
        <taxon>Dipodascales</taxon>
        <taxon>Trichomonascaceae</taxon>
        <taxon>Blastobotrys</taxon>
    </lineage>
</organism>
<feature type="compositionally biased region" description="Pro residues" evidence="1">
    <location>
        <begin position="164"/>
        <end position="174"/>
    </location>
</feature>
<dbReference type="EMBL" id="HG937694">
    <property type="protein sequence ID" value="CDP37425.1"/>
    <property type="molecule type" value="Genomic_DNA"/>
</dbReference>
<keyword evidence="2" id="KW-0812">Transmembrane</keyword>
<accession>A0A060T8G6</accession>
<feature type="compositionally biased region" description="Low complexity" evidence="1">
    <location>
        <begin position="76"/>
        <end position="85"/>
    </location>
</feature>
<feature type="transmembrane region" description="Helical" evidence="2">
    <location>
        <begin position="29"/>
        <end position="48"/>
    </location>
</feature>
<sequence>MAPTADTLDRRYWYYGDDGYSRWYSWGRWVLLGIIIFLFFVILFSLCMRSRKRVQQGRTPITGTGWMVPPSYYQSQQQYGQEGSGAPVPPYHPQPGRMDAGYYDANGNFVAHNPMASPPPPAATYGGQQPSYGGGAPYQGSSSRPNEYEMGTVEYERHDNYAPPDYPPPAAAKR</sequence>
<dbReference type="PhylomeDB" id="A0A060T8G6"/>
<keyword evidence="2" id="KW-0472">Membrane</keyword>
<reference evidence="3" key="2">
    <citation type="submission" date="2014-06" db="EMBL/GenBank/DDBJ databases">
        <title>The complete genome of Blastobotrys (Arxula) adeninivorans LS3 - a yeast of biotechnological interest.</title>
        <authorList>
            <person name="Kunze G."/>
            <person name="Gaillardin C."/>
            <person name="Czernicka M."/>
            <person name="Durrens P."/>
            <person name="Martin T."/>
            <person name="Boer E."/>
            <person name="Gabaldon T."/>
            <person name="Cruz J."/>
            <person name="Talla E."/>
            <person name="Marck C."/>
            <person name="Goffeau A."/>
            <person name="Barbe V."/>
            <person name="Baret P."/>
            <person name="Baronian K."/>
            <person name="Beier S."/>
            <person name="Bleykasten C."/>
            <person name="Bode R."/>
            <person name="Casaregola S."/>
            <person name="Despons L."/>
            <person name="Fairhead C."/>
            <person name="Giersberg M."/>
            <person name="Gierski P."/>
            <person name="Hahnel U."/>
            <person name="Hartmann A."/>
            <person name="Jankowska D."/>
            <person name="Jubin C."/>
            <person name="Jung P."/>
            <person name="Lafontaine I."/>
            <person name="Leh-Louis V."/>
            <person name="Lemaire M."/>
            <person name="Marcet-Houben M."/>
            <person name="Mascher M."/>
            <person name="Morel G."/>
            <person name="Richard G.-F."/>
            <person name="Riechen J."/>
            <person name="Sacerdot C."/>
            <person name="Sarkar A."/>
            <person name="Savel G."/>
            <person name="Schacherer J."/>
            <person name="Sherman D."/>
            <person name="Straub M.-L."/>
            <person name="Stein N."/>
            <person name="Thierry A."/>
            <person name="Trautwein-Schult A."/>
            <person name="Westhof E."/>
            <person name="Worch S."/>
            <person name="Dujon B."/>
            <person name="Souciet J.-L."/>
            <person name="Wincker P."/>
            <person name="Scholz U."/>
            <person name="Neuveglise N."/>
        </authorList>
    </citation>
    <scope>NUCLEOTIDE SEQUENCE</scope>
    <source>
        <strain evidence="3">LS3</strain>
    </source>
</reference>
<dbReference type="Pfam" id="PF12273">
    <property type="entry name" value="RCR"/>
    <property type="match status" value="1"/>
</dbReference>
<name>A0A060T8G6_BLAAD</name>
<protein>
    <submittedName>
        <fullName evidence="3">ARAD1D11198p</fullName>
    </submittedName>
</protein>
<gene>
    <name evidence="3" type="ORF">GNLVRS02_ARAD1D11198g</name>
</gene>
<keyword evidence="2" id="KW-1133">Transmembrane helix</keyword>